<dbReference type="Gene3D" id="3.60.21.10">
    <property type="match status" value="1"/>
</dbReference>
<dbReference type="InterPro" id="IPR051693">
    <property type="entry name" value="UPF0046_metallophosphoest"/>
</dbReference>
<keyword evidence="3" id="KW-1185">Reference proteome</keyword>
<reference evidence="2 3" key="1">
    <citation type="journal article" date="2019" name="Nat. Ecol. Evol.">
        <title>Megaphylogeny resolves global patterns of mushroom evolution.</title>
        <authorList>
            <person name="Varga T."/>
            <person name="Krizsan K."/>
            <person name="Foldi C."/>
            <person name="Dima B."/>
            <person name="Sanchez-Garcia M."/>
            <person name="Sanchez-Ramirez S."/>
            <person name="Szollosi G.J."/>
            <person name="Szarkandi J.G."/>
            <person name="Papp V."/>
            <person name="Albert L."/>
            <person name="Andreopoulos W."/>
            <person name="Angelini C."/>
            <person name="Antonin V."/>
            <person name="Barry K.W."/>
            <person name="Bougher N.L."/>
            <person name="Buchanan P."/>
            <person name="Buyck B."/>
            <person name="Bense V."/>
            <person name="Catcheside P."/>
            <person name="Chovatia M."/>
            <person name="Cooper J."/>
            <person name="Damon W."/>
            <person name="Desjardin D."/>
            <person name="Finy P."/>
            <person name="Geml J."/>
            <person name="Haridas S."/>
            <person name="Hughes K."/>
            <person name="Justo A."/>
            <person name="Karasinski D."/>
            <person name="Kautmanova I."/>
            <person name="Kiss B."/>
            <person name="Kocsube S."/>
            <person name="Kotiranta H."/>
            <person name="LaButti K.M."/>
            <person name="Lechner B.E."/>
            <person name="Liimatainen K."/>
            <person name="Lipzen A."/>
            <person name="Lukacs Z."/>
            <person name="Mihaltcheva S."/>
            <person name="Morgado L.N."/>
            <person name="Niskanen T."/>
            <person name="Noordeloos M.E."/>
            <person name="Ohm R.A."/>
            <person name="Ortiz-Santana B."/>
            <person name="Ovrebo C."/>
            <person name="Racz N."/>
            <person name="Riley R."/>
            <person name="Savchenko A."/>
            <person name="Shiryaev A."/>
            <person name="Soop K."/>
            <person name="Spirin V."/>
            <person name="Szebenyi C."/>
            <person name="Tomsovsky M."/>
            <person name="Tulloss R.E."/>
            <person name="Uehling J."/>
            <person name="Grigoriev I.V."/>
            <person name="Vagvolgyi C."/>
            <person name="Papp T."/>
            <person name="Martin F.M."/>
            <person name="Miettinen O."/>
            <person name="Hibbett D.S."/>
            <person name="Nagy L.G."/>
        </authorList>
    </citation>
    <scope>NUCLEOTIDE SEQUENCE [LARGE SCALE GENOMIC DNA]</scope>
    <source>
        <strain evidence="2 3">CBS 166.37</strain>
    </source>
</reference>
<dbReference type="EMBL" id="ML213592">
    <property type="protein sequence ID" value="TFK42773.1"/>
    <property type="molecule type" value="Genomic_DNA"/>
</dbReference>
<dbReference type="AlphaFoldDB" id="A0A5C3MDD9"/>
<evidence type="ECO:0000313" key="2">
    <source>
        <dbReference type="EMBL" id="TFK42773.1"/>
    </source>
</evidence>
<dbReference type="PANTHER" id="PTHR12905">
    <property type="entry name" value="METALLOPHOSPHOESTERASE"/>
    <property type="match status" value="1"/>
</dbReference>
<dbReference type="InterPro" id="IPR029052">
    <property type="entry name" value="Metallo-depent_PP-like"/>
</dbReference>
<dbReference type="Pfam" id="PF00149">
    <property type="entry name" value="Metallophos"/>
    <property type="match status" value="1"/>
</dbReference>
<dbReference type="OrthoDB" id="630188at2759"/>
<dbReference type="Proteomes" id="UP000308652">
    <property type="component" value="Unassembled WGS sequence"/>
</dbReference>
<dbReference type="PANTHER" id="PTHR12905:SF0">
    <property type="entry name" value="CALCINEURIN-LIKE PHOSPHOESTERASE DOMAIN-CONTAINING PROTEIN"/>
    <property type="match status" value="1"/>
</dbReference>
<protein>
    <submittedName>
        <fullName evidence="2">Metallo-dependent phosphatase-like protein</fullName>
    </submittedName>
</protein>
<evidence type="ECO:0000313" key="3">
    <source>
        <dbReference type="Proteomes" id="UP000308652"/>
    </source>
</evidence>
<sequence>MTSEHSRNCYTVLTNLPPHPGKSSTRFVCISDTHSRTSYFVPPGDILLHAGDLSSWGYPDQMEKTLSWLASLPHSVKIIVAGNHNDISILEATRTRMRSQSIQDTGIYYLEHESMVVTTTSDRSWKVYGSPAAPQYARGAFQYSTPEEAKEIYRRIPNDTEILLTHTPPYRILDKTRKGVHAGCRCLAERLQMLKSCKLHVFGQVHYCRPIMHIHECSGGEIMITDTGERIAVNAAVAWDTQPIIVDLANK</sequence>
<accession>A0A5C3MDD9</accession>
<proteinExistence type="predicted"/>
<dbReference type="CDD" id="cd07379">
    <property type="entry name" value="MPP_239FB"/>
    <property type="match status" value="1"/>
</dbReference>
<evidence type="ECO:0000259" key="1">
    <source>
        <dbReference type="Pfam" id="PF00149"/>
    </source>
</evidence>
<dbReference type="SUPFAM" id="SSF56300">
    <property type="entry name" value="Metallo-dependent phosphatases"/>
    <property type="match status" value="1"/>
</dbReference>
<name>A0A5C3MDD9_9AGAR</name>
<dbReference type="GO" id="GO:0016787">
    <property type="term" value="F:hydrolase activity"/>
    <property type="evidence" value="ECO:0007669"/>
    <property type="project" value="InterPro"/>
</dbReference>
<gene>
    <name evidence="2" type="ORF">BDQ12DRAFT_696222</name>
</gene>
<feature type="domain" description="Calcineurin-like phosphoesterase" evidence="1">
    <location>
        <begin position="26"/>
        <end position="206"/>
    </location>
</feature>
<dbReference type="InterPro" id="IPR004843">
    <property type="entry name" value="Calcineurin-like_PHP"/>
</dbReference>
<organism evidence="2 3">
    <name type="scientific">Crucibulum laeve</name>
    <dbReference type="NCBI Taxonomy" id="68775"/>
    <lineage>
        <taxon>Eukaryota</taxon>
        <taxon>Fungi</taxon>
        <taxon>Dikarya</taxon>
        <taxon>Basidiomycota</taxon>
        <taxon>Agaricomycotina</taxon>
        <taxon>Agaricomycetes</taxon>
        <taxon>Agaricomycetidae</taxon>
        <taxon>Agaricales</taxon>
        <taxon>Agaricineae</taxon>
        <taxon>Nidulariaceae</taxon>
        <taxon>Crucibulum</taxon>
    </lineage>
</organism>